<dbReference type="GO" id="GO:0046872">
    <property type="term" value="F:metal ion binding"/>
    <property type="evidence" value="ECO:0007669"/>
    <property type="project" value="UniProtKB-KW"/>
</dbReference>
<keyword evidence="7" id="KW-0949">S-adenosyl-L-methionine</keyword>
<dbReference type="InterPro" id="IPR058240">
    <property type="entry name" value="rSAM_sf"/>
</dbReference>
<dbReference type="GO" id="GO:0016829">
    <property type="term" value="F:lyase activity"/>
    <property type="evidence" value="ECO:0007669"/>
    <property type="project" value="UniProtKB-KW"/>
</dbReference>
<dbReference type="AlphaFoldDB" id="A0A7W7Z2T6"/>
<evidence type="ECO:0000256" key="14">
    <source>
        <dbReference type="ARBA" id="ARBA00032102"/>
    </source>
</evidence>
<evidence type="ECO:0000259" key="15">
    <source>
        <dbReference type="PROSITE" id="PS51918"/>
    </source>
</evidence>
<protein>
    <recommendedName>
        <fullName evidence="5">FeMo cofactor biosynthesis protein NifB</fullName>
    </recommendedName>
    <alternativeName>
        <fullName evidence="14">Nitrogenase cofactor maturase NifB</fullName>
    </alternativeName>
    <alternativeName>
        <fullName evidence="13">Radical SAM assemblase NifB</fullName>
    </alternativeName>
</protein>
<gene>
    <name evidence="16" type="ORF">HNR60_001691</name>
</gene>
<evidence type="ECO:0000256" key="4">
    <source>
        <dbReference type="ARBA" id="ARBA00006804"/>
    </source>
</evidence>
<dbReference type="InterPro" id="IPR007197">
    <property type="entry name" value="rSAM"/>
</dbReference>
<keyword evidence="10" id="KW-0411">Iron-sulfur</keyword>
<comment type="caution">
    <text evidence="16">The sequence shown here is derived from an EMBL/GenBank/DDBJ whole genome shotgun (WGS) entry which is preliminary data.</text>
</comment>
<evidence type="ECO:0000313" key="17">
    <source>
        <dbReference type="Proteomes" id="UP000542353"/>
    </source>
</evidence>
<evidence type="ECO:0000256" key="6">
    <source>
        <dbReference type="ARBA" id="ARBA00022485"/>
    </source>
</evidence>
<dbReference type="SFLD" id="SFLDG01067">
    <property type="entry name" value="SPASM/twitch_domain_containing"/>
    <property type="match status" value="1"/>
</dbReference>
<evidence type="ECO:0000256" key="11">
    <source>
        <dbReference type="ARBA" id="ARBA00023231"/>
    </source>
</evidence>
<proteinExistence type="inferred from homology"/>
<feature type="domain" description="Radical SAM core" evidence="15">
    <location>
        <begin position="39"/>
        <end position="280"/>
    </location>
</feature>
<evidence type="ECO:0000256" key="9">
    <source>
        <dbReference type="ARBA" id="ARBA00023004"/>
    </source>
</evidence>
<keyword evidence="17" id="KW-1185">Reference proteome</keyword>
<evidence type="ECO:0000256" key="13">
    <source>
        <dbReference type="ARBA" id="ARBA00030926"/>
    </source>
</evidence>
<evidence type="ECO:0000256" key="1">
    <source>
        <dbReference type="ARBA" id="ARBA00001966"/>
    </source>
</evidence>
<evidence type="ECO:0000256" key="3">
    <source>
        <dbReference type="ARBA" id="ARBA00005155"/>
    </source>
</evidence>
<dbReference type="Proteomes" id="UP000542353">
    <property type="component" value="Unassembled WGS sequence"/>
</dbReference>
<comment type="function">
    <text evidence="2">Involved in the biosynthesis of the iron-molybdenum cofactor (FeMo-co or M-cluster) found in the dinitrogenase enzyme of the nitrogenase complex in nitrogen-fixing microorganisms. NifB catalyzes the crucial step of radical SAM-dependent carbide insertion that occurs concomitant with the insertion of a 9th sulfur and the rearrangement/coupling of two [4Fe-4S] clusters into a [8Fe-9S-C] cluster, the precursor to the M-cluster.</text>
</comment>
<keyword evidence="8" id="KW-0479">Metal-binding</keyword>
<organism evidence="16 17">
    <name type="scientific">Rhodopseudomonas rhenobacensis</name>
    <dbReference type="NCBI Taxonomy" id="87461"/>
    <lineage>
        <taxon>Bacteria</taxon>
        <taxon>Pseudomonadati</taxon>
        <taxon>Pseudomonadota</taxon>
        <taxon>Alphaproteobacteria</taxon>
        <taxon>Hyphomicrobiales</taxon>
        <taxon>Nitrobacteraceae</taxon>
        <taxon>Rhodopseudomonas</taxon>
    </lineage>
</organism>
<dbReference type="UniPathway" id="UPA00782"/>
<dbReference type="PROSITE" id="PS01305">
    <property type="entry name" value="MOAA_NIFB_PQQE"/>
    <property type="match status" value="1"/>
</dbReference>
<dbReference type="GO" id="GO:0032324">
    <property type="term" value="P:molybdopterin cofactor biosynthetic process"/>
    <property type="evidence" value="ECO:0007669"/>
    <property type="project" value="UniProtKB-ARBA"/>
</dbReference>
<comment type="pathway">
    <text evidence="3">Cofactor biosynthesis; Fe-Mo cofactor biosynthesis.</text>
</comment>
<dbReference type="PROSITE" id="PS51918">
    <property type="entry name" value="RADICAL_SAM"/>
    <property type="match status" value="1"/>
</dbReference>
<keyword evidence="12" id="KW-0456">Lyase</keyword>
<keyword evidence="9" id="KW-0408">Iron</keyword>
<accession>A0A7W7Z2T6</accession>
<dbReference type="SMART" id="SM00729">
    <property type="entry name" value="Elp3"/>
    <property type="match status" value="1"/>
</dbReference>
<dbReference type="GO" id="GO:0051539">
    <property type="term" value="F:4 iron, 4 sulfur cluster binding"/>
    <property type="evidence" value="ECO:0007669"/>
    <property type="project" value="UniProtKB-KW"/>
</dbReference>
<comment type="cofactor">
    <cofactor evidence="1">
        <name>[4Fe-4S] cluster</name>
        <dbReference type="ChEBI" id="CHEBI:49883"/>
    </cofactor>
</comment>
<name>A0A7W7Z2T6_9BRAD</name>
<dbReference type="SUPFAM" id="SSF102114">
    <property type="entry name" value="Radical SAM enzymes"/>
    <property type="match status" value="1"/>
</dbReference>
<comment type="similarity">
    <text evidence="4">Belongs to the radical SAM superfamily. NifB family.</text>
</comment>
<evidence type="ECO:0000256" key="7">
    <source>
        <dbReference type="ARBA" id="ARBA00022691"/>
    </source>
</evidence>
<dbReference type="CDD" id="cd01335">
    <property type="entry name" value="Radical_SAM"/>
    <property type="match status" value="1"/>
</dbReference>
<dbReference type="InterPro" id="IPR000385">
    <property type="entry name" value="MoaA_NifB_PqqE_Fe-S-bd_CS"/>
</dbReference>
<dbReference type="Pfam" id="PF04055">
    <property type="entry name" value="Radical_SAM"/>
    <property type="match status" value="1"/>
</dbReference>
<reference evidence="16 17" key="1">
    <citation type="submission" date="2020-08" db="EMBL/GenBank/DDBJ databases">
        <title>Genomic Encyclopedia of Type Strains, Phase IV (KMG-IV): sequencing the most valuable type-strain genomes for metagenomic binning, comparative biology and taxonomic classification.</title>
        <authorList>
            <person name="Goeker M."/>
        </authorList>
    </citation>
    <scope>NUCLEOTIDE SEQUENCE [LARGE SCALE GENOMIC DNA]</scope>
    <source>
        <strain evidence="16 17">DSM 12706</strain>
    </source>
</reference>
<evidence type="ECO:0000256" key="5">
    <source>
        <dbReference type="ARBA" id="ARBA00021702"/>
    </source>
</evidence>
<evidence type="ECO:0000256" key="12">
    <source>
        <dbReference type="ARBA" id="ARBA00023239"/>
    </source>
</evidence>
<dbReference type="RefSeq" id="WP_184256303.1">
    <property type="nucleotide sequence ID" value="NZ_JACHIH010000007.1"/>
</dbReference>
<evidence type="ECO:0000313" key="16">
    <source>
        <dbReference type="EMBL" id="MBB5046942.1"/>
    </source>
</evidence>
<keyword evidence="11" id="KW-0535">Nitrogen fixation</keyword>
<dbReference type="SFLD" id="SFLDS00029">
    <property type="entry name" value="Radical_SAM"/>
    <property type="match status" value="1"/>
</dbReference>
<dbReference type="Gene3D" id="3.20.20.70">
    <property type="entry name" value="Aldolase class I"/>
    <property type="match status" value="1"/>
</dbReference>
<dbReference type="PANTHER" id="PTHR43787">
    <property type="entry name" value="FEMO COFACTOR BIOSYNTHESIS PROTEIN NIFB-RELATED"/>
    <property type="match status" value="1"/>
</dbReference>
<dbReference type="InterPro" id="IPR013785">
    <property type="entry name" value="Aldolase_TIM"/>
</dbReference>
<evidence type="ECO:0000256" key="8">
    <source>
        <dbReference type="ARBA" id="ARBA00022723"/>
    </source>
</evidence>
<dbReference type="PANTHER" id="PTHR43787:SF13">
    <property type="entry name" value="FEMO COFACTOR BIOSYNTHESIS PROTEIN NIFB"/>
    <property type="match status" value="1"/>
</dbReference>
<keyword evidence="6" id="KW-0004">4Fe-4S</keyword>
<dbReference type="EMBL" id="JACHIH010000007">
    <property type="protein sequence ID" value="MBB5046942.1"/>
    <property type="molecule type" value="Genomic_DNA"/>
</dbReference>
<dbReference type="InterPro" id="IPR006638">
    <property type="entry name" value="Elp3/MiaA/NifB-like_rSAM"/>
</dbReference>
<sequence length="310" mass="33411">MTMPVDPCAAQTMRLEATKPAFPALEGRHPCFSTTAVGHARSARLHLPVSPGCNIDCAFCIRDFNRRDQRPGVATRLLSPDQAVEITERALELCPTINVIGIAGPGDPLATPHALQTFEKVHARWPELVLCLSTNGLMLPERIEEIAAVGVTTLTVTVNSVDPQIQAQITPKIAWQRRRLDGIAAAERLIANQLDGIAKAAALGLTIKINTVLIPTVNDDHIGTLAQRVAEAGAQMINIIPLIPQHGFAHLPAPGMMKRYVARADAEQHLRVFTHCQRCRADACGIPGVSDYTAQLYGDGISAEPTFSHG</sequence>
<evidence type="ECO:0000256" key="10">
    <source>
        <dbReference type="ARBA" id="ARBA00023014"/>
    </source>
</evidence>
<evidence type="ECO:0000256" key="2">
    <source>
        <dbReference type="ARBA" id="ARBA00003522"/>
    </source>
</evidence>